<dbReference type="AlphaFoldDB" id="A0A5N5KNK9"/>
<evidence type="ECO:0000313" key="2">
    <source>
        <dbReference type="Proteomes" id="UP000326939"/>
    </source>
</evidence>
<proteinExistence type="predicted"/>
<accession>A0A5N5KNK9</accession>
<keyword evidence="2" id="KW-1185">Reference proteome</keyword>
<sequence>MFLKQLSESKFTEPELNAQVGSALCSWVQNRGGSVIGVGGVRGVGGGIGVVENLLSVLVLLISIWDHKNAFELEVSSDFNPYLYFLLYQKKMVGWKVEVSVPNSISSTPAGENDLKMKNA</sequence>
<dbReference type="Proteomes" id="UP000326939">
    <property type="component" value="Chromosome 12"/>
</dbReference>
<organism evidence="1 2">
    <name type="scientific">Salix brachista</name>
    <dbReference type="NCBI Taxonomy" id="2182728"/>
    <lineage>
        <taxon>Eukaryota</taxon>
        <taxon>Viridiplantae</taxon>
        <taxon>Streptophyta</taxon>
        <taxon>Embryophyta</taxon>
        <taxon>Tracheophyta</taxon>
        <taxon>Spermatophyta</taxon>
        <taxon>Magnoliopsida</taxon>
        <taxon>eudicotyledons</taxon>
        <taxon>Gunneridae</taxon>
        <taxon>Pentapetalae</taxon>
        <taxon>rosids</taxon>
        <taxon>fabids</taxon>
        <taxon>Malpighiales</taxon>
        <taxon>Salicaceae</taxon>
        <taxon>Saliceae</taxon>
        <taxon>Salix</taxon>
    </lineage>
</organism>
<reference evidence="2" key="1">
    <citation type="journal article" date="2019" name="Gigascience">
        <title>De novo genome assembly of the endangered Acer yangbiense, a plant species with extremely small populations endemic to Yunnan Province, China.</title>
        <authorList>
            <person name="Yang J."/>
            <person name="Wariss H.M."/>
            <person name="Tao L."/>
            <person name="Zhang R."/>
            <person name="Yun Q."/>
            <person name="Hollingsworth P."/>
            <person name="Dao Z."/>
            <person name="Luo G."/>
            <person name="Guo H."/>
            <person name="Ma Y."/>
            <person name="Sun W."/>
        </authorList>
    </citation>
    <scope>NUCLEOTIDE SEQUENCE [LARGE SCALE GENOMIC DNA]</scope>
    <source>
        <strain evidence="2">cv. br00</strain>
    </source>
</reference>
<dbReference type="EMBL" id="VDCV01000012">
    <property type="protein sequence ID" value="KAB5531963.1"/>
    <property type="molecule type" value="Genomic_DNA"/>
</dbReference>
<gene>
    <name evidence="1" type="ORF">DKX38_018633</name>
</gene>
<evidence type="ECO:0000313" key="1">
    <source>
        <dbReference type="EMBL" id="KAB5531963.1"/>
    </source>
</evidence>
<comment type="caution">
    <text evidence="1">The sequence shown here is derived from an EMBL/GenBank/DDBJ whole genome shotgun (WGS) entry which is preliminary data.</text>
</comment>
<name>A0A5N5KNK9_9ROSI</name>
<protein>
    <submittedName>
        <fullName evidence="1">Uncharacterized protein</fullName>
    </submittedName>
</protein>